<dbReference type="Proteomes" id="UP000002051">
    <property type="component" value="Chromosome 4"/>
</dbReference>
<dbReference type="EnsemblPlants" id="AES88726">
    <property type="protein sequence ID" value="AES88726"/>
    <property type="gene ID" value="MTR_4g061370"/>
</dbReference>
<proteinExistence type="predicted"/>
<gene>
    <name evidence="3" type="ordered locus">MTR_4g061370</name>
</gene>
<evidence type="ECO:0000259" key="2">
    <source>
        <dbReference type="Pfam" id="PF25246"/>
    </source>
</evidence>
<sequence length="1316" mass="147562">MGDQLVTKAEVVMALTPAINALAAQMAKLTTNLNNIANNNKNNLNRRGESIPVIRVRNNNQTIDGDGCGNHHDYRVKADIPLFYGTMGVEEFLDWEIDVDRFFDVMDVPESKQVKMVANRLKSTNPIRTWRRMKQLMIERFNSRGRLSLSPLVSIEKLVRKQLSSPRMYQLPMQGGYIEEADHVINEADFHNSTYLLSMETEQNESYAHQTENHVIGCSLQNNGKHVGVDLHHEASDCVLAEVDDKQEEQEHLKLTYQENLIPNHHCLASDNCGSPGYDPTLCGDEDNTLLELSGEAVSDDAYARKSYITDSVEAELHLQGTSQIDQKGESSDCDWDGIIPNSANMLIEAEAFKGLMQKPSGSPIQLQQRMSQQIDEPNAGSIHDGQPLMKLEFFPKECVATKEVAAEESPCRTLILFGTTLLVKDPPDLVPALPLPLAPPWLVTEAIKQAITIAASVAEAVTVDFQSQSLPTKSKASVISSSDIAKLCVPTPPPKHPDPWFSTTMGKSYIVGEIAKPLIQTAVDFQVKKIPETFNSSTDYKNYFMPPLLEETHSDLYSNSLGVSPAPFCEVTKVERDNKQFKLPKSLFYQISFKSTKEYNSKYEPEPGYLIAFTNIKPKRVDFVNHIFCNLLPPVNLITNSFSQCQTFSCHGIPLDDAGKKLNPFSCPVTGSNMETCDVYENYVCVGGKTILFLPSFHNLLKLLPIYSPINITVTKRINLASLDEGVIMGVSFVVTPFPYHVIETNFDDTDQSDMHAQLFQGLSSVLHSMDQGLMCSSSCDLETVTEAVENSSLITDVRFSARHSTSVMSLDFHPNKDDLICSCDGDVVRLLHALCDLSSRDSKFEQIFFDDIKVATQMIEMVFFTLTVLAGYIQEDIVHMLLAHPKVDIFMDEACGSVCVVVRCLETTLVAYIEDISMESNLEFNLTPSNMLKDSYAHHRTSLFVKFFANLHCFVPNVCVEQERNLFVCKIMSAHRRLKTKRVFGCWLICHSFILKQANSQIVAVFGTQGMVNTKKNVVRSSSPNDGGQKTKANWDYKSTENFVKACLEQVSNRERVGTSFTKKGWNNIKAQFHNLTGLKYEKAQLKNRYDSLRKDWRAWYNLFGRETGLGWDPVNNTVVAPDEWWETKQLENPLYEKFRNKGLPFANELTTLFKDVVANGEYTWAPSCGVLPCVFEDDDNDVVVVEGFGDSEDASVGATTEFSGEKRKRVVRADKPSKKKSSASSKIAEAVSLIAETCRSRNDAAGNASIGEVMAELHTMDEISNDLYLHAQCCNLLMFKPAREIFISLRGSEEKRLNWLKHTIDNPLPFMTM</sequence>
<keyword evidence="5" id="KW-1185">Reference proteome</keyword>
<evidence type="ECO:0000259" key="1">
    <source>
        <dbReference type="Pfam" id="PF12776"/>
    </source>
</evidence>
<dbReference type="Pfam" id="PF12776">
    <property type="entry name" value="Myb_DNA-bind_3"/>
    <property type="match status" value="1"/>
</dbReference>
<dbReference type="InterPro" id="IPR024752">
    <property type="entry name" value="Myb/SANT-like_dom"/>
</dbReference>
<dbReference type="eggNOG" id="KOG1801">
    <property type="taxonomic scope" value="Eukaryota"/>
</dbReference>
<dbReference type="eggNOG" id="KOG0017">
    <property type="taxonomic scope" value="Eukaryota"/>
</dbReference>
<feature type="domain" description="Myb/SANT-like" evidence="1">
    <location>
        <begin position="1037"/>
        <end position="1129"/>
    </location>
</feature>
<accession>G7JRK4</accession>
<dbReference type="HOGENOM" id="CLU_260286_0_0_1"/>
<keyword evidence="3" id="KW-0238">DNA-binding</keyword>
<dbReference type="Pfam" id="PF25246">
    <property type="entry name" value="Nodulin_N"/>
    <property type="match status" value="2"/>
</dbReference>
<organism evidence="3 5">
    <name type="scientific">Medicago truncatula</name>
    <name type="common">Barrel medic</name>
    <name type="synonym">Medicago tribuloides</name>
    <dbReference type="NCBI Taxonomy" id="3880"/>
    <lineage>
        <taxon>Eukaryota</taxon>
        <taxon>Viridiplantae</taxon>
        <taxon>Streptophyta</taxon>
        <taxon>Embryophyta</taxon>
        <taxon>Tracheophyta</taxon>
        <taxon>Spermatophyta</taxon>
        <taxon>Magnoliopsida</taxon>
        <taxon>eudicotyledons</taxon>
        <taxon>Gunneridae</taxon>
        <taxon>Pentapetalae</taxon>
        <taxon>rosids</taxon>
        <taxon>fabids</taxon>
        <taxon>Fabales</taxon>
        <taxon>Fabaceae</taxon>
        <taxon>Papilionoideae</taxon>
        <taxon>50 kb inversion clade</taxon>
        <taxon>NPAAA clade</taxon>
        <taxon>Hologalegina</taxon>
        <taxon>IRL clade</taxon>
        <taxon>Trifolieae</taxon>
        <taxon>Medicago</taxon>
    </lineage>
</organism>
<feature type="domain" description="Nodulin homeobox N-terminal" evidence="2">
    <location>
        <begin position="830"/>
        <end position="877"/>
    </location>
</feature>
<name>G7JRK4_MEDTR</name>
<dbReference type="InterPro" id="IPR057287">
    <property type="entry name" value="Ndx_N"/>
</dbReference>
<dbReference type="GO" id="GO:0003677">
    <property type="term" value="F:DNA binding"/>
    <property type="evidence" value="ECO:0007669"/>
    <property type="project" value="UniProtKB-KW"/>
</dbReference>
<evidence type="ECO:0000313" key="4">
    <source>
        <dbReference type="EnsemblPlants" id="AES88726"/>
    </source>
</evidence>
<dbReference type="PANTHER" id="PTHR31704:SF49">
    <property type="entry name" value="MYB_SANT-LIKE DOMAIN-CONTAINING PROTEIN"/>
    <property type="match status" value="1"/>
</dbReference>
<reference evidence="3 5" key="1">
    <citation type="journal article" date="2011" name="Nature">
        <title>The Medicago genome provides insight into the evolution of rhizobial symbioses.</title>
        <authorList>
            <person name="Young N.D."/>
            <person name="Debelle F."/>
            <person name="Oldroyd G.E."/>
            <person name="Geurts R."/>
            <person name="Cannon S.B."/>
            <person name="Udvardi M.K."/>
            <person name="Benedito V.A."/>
            <person name="Mayer K.F."/>
            <person name="Gouzy J."/>
            <person name="Schoof H."/>
            <person name="Van de Peer Y."/>
            <person name="Proost S."/>
            <person name="Cook D.R."/>
            <person name="Meyers B.C."/>
            <person name="Spannagl M."/>
            <person name="Cheung F."/>
            <person name="De Mita S."/>
            <person name="Krishnakumar V."/>
            <person name="Gundlach H."/>
            <person name="Zhou S."/>
            <person name="Mudge J."/>
            <person name="Bharti A.K."/>
            <person name="Murray J.D."/>
            <person name="Naoumkina M.A."/>
            <person name="Rosen B."/>
            <person name="Silverstein K.A."/>
            <person name="Tang H."/>
            <person name="Rombauts S."/>
            <person name="Zhao P.X."/>
            <person name="Zhou P."/>
            <person name="Barbe V."/>
            <person name="Bardou P."/>
            <person name="Bechner M."/>
            <person name="Bellec A."/>
            <person name="Berger A."/>
            <person name="Berges H."/>
            <person name="Bidwell S."/>
            <person name="Bisseling T."/>
            <person name="Choisne N."/>
            <person name="Couloux A."/>
            <person name="Denny R."/>
            <person name="Deshpande S."/>
            <person name="Dai X."/>
            <person name="Doyle J.J."/>
            <person name="Dudez A.M."/>
            <person name="Farmer A.D."/>
            <person name="Fouteau S."/>
            <person name="Franken C."/>
            <person name="Gibelin C."/>
            <person name="Gish J."/>
            <person name="Goldstein S."/>
            <person name="Gonzalez A.J."/>
            <person name="Green P.J."/>
            <person name="Hallab A."/>
            <person name="Hartog M."/>
            <person name="Hua A."/>
            <person name="Humphray S.J."/>
            <person name="Jeong D.H."/>
            <person name="Jing Y."/>
            <person name="Jocker A."/>
            <person name="Kenton S.M."/>
            <person name="Kim D.J."/>
            <person name="Klee K."/>
            <person name="Lai H."/>
            <person name="Lang C."/>
            <person name="Lin S."/>
            <person name="Macmil S.L."/>
            <person name="Magdelenat G."/>
            <person name="Matthews L."/>
            <person name="McCorrison J."/>
            <person name="Monaghan E.L."/>
            <person name="Mun J.H."/>
            <person name="Najar F.Z."/>
            <person name="Nicholson C."/>
            <person name="Noirot C."/>
            <person name="O'Bleness M."/>
            <person name="Paule C.R."/>
            <person name="Poulain J."/>
            <person name="Prion F."/>
            <person name="Qin B."/>
            <person name="Qu C."/>
            <person name="Retzel E.F."/>
            <person name="Riddle C."/>
            <person name="Sallet E."/>
            <person name="Samain S."/>
            <person name="Samson N."/>
            <person name="Sanders I."/>
            <person name="Saurat O."/>
            <person name="Scarpelli C."/>
            <person name="Schiex T."/>
            <person name="Segurens B."/>
            <person name="Severin A.J."/>
            <person name="Sherrier D.J."/>
            <person name="Shi R."/>
            <person name="Sims S."/>
            <person name="Singer S.R."/>
            <person name="Sinharoy S."/>
            <person name="Sterck L."/>
            <person name="Viollet A."/>
            <person name="Wang B.B."/>
            <person name="Wang K."/>
            <person name="Wang M."/>
            <person name="Wang X."/>
            <person name="Warfsmann J."/>
            <person name="Weissenbach J."/>
            <person name="White D.D."/>
            <person name="White J.D."/>
            <person name="Wiley G.B."/>
            <person name="Wincker P."/>
            <person name="Xing Y."/>
            <person name="Yang L."/>
            <person name="Yao Z."/>
            <person name="Ying F."/>
            <person name="Zhai J."/>
            <person name="Zhou L."/>
            <person name="Zuber A."/>
            <person name="Denarie J."/>
            <person name="Dixon R.A."/>
            <person name="May G.D."/>
            <person name="Schwartz D.C."/>
            <person name="Rogers J."/>
            <person name="Quetier F."/>
            <person name="Town C.D."/>
            <person name="Roe B.A."/>
        </authorList>
    </citation>
    <scope>NUCLEOTIDE SEQUENCE [LARGE SCALE GENOMIC DNA]</scope>
    <source>
        <strain evidence="3">A17</strain>
        <strain evidence="4 5">cv. Jemalong A17</strain>
    </source>
</reference>
<evidence type="ECO:0000313" key="5">
    <source>
        <dbReference type="Proteomes" id="UP000002051"/>
    </source>
</evidence>
<evidence type="ECO:0000313" key="3">
    <source>
        <dbReference type="EMBL" id="AES88726.1"/>
    </source>
</evidence>
<protein>
    <submittedName>
        <fullName evidence="3">Myb/SANT-like DNA-binding domain protein</fullName>
    </submittedName>
</protein>
<dbReference type="EMBL" id="CM001220">
    <property type="protein sequence ID" value="AES88726.1"/>
    <property type="molecule type" value="Genomic_DNA"/>
</dbReference>
<dbReference type="PANTHER" id="PTHR31704">
    <property type="entry name" value="MYB/SANT-LIKE DNA-BINDING DOMAIN PROTEIN-RELATED"/>
    <property type="match status" value="1"/>
</dbReference>
<reference evidence="4" key="3">
    <citation type="submission" date="2015-04" db="UniProtKB">
        <authorList>
            <consortium name="EnsemblPlants"/>
        </authorList>
    </citation>
    <scope>IDENTIFICATION</scope>
    <source>
        <strain evidence="4">cv. Jemalong A17</strain>
    </source>
</reference>
<reference evidence="3 5" key="2">
    <citation type="journal article" date="2014" name="BMC Genomics">
        <title>An improved genome release (version Mt4.0) for the model legume Medicago truncatula.</title>
        <authorList>
            <person name="Tang H."/>
            <person name="Krishnakumar V."/>
            <person name="Bidwell S."/>
            <person name="Rosen B."/>
            <person name="Chan A."/>
            <person name="Zhou S."/>
            <person name="Gentzbittel L."/>
            <person name="Childs K.L."/>
            <person name="Yandell M."/>
            <person name="Gundlach H."/>
            <person name="Mayer K.F."/>
            <person name="Schwartz D.C."/>
            <person name="Town C.D."/>
        </authorList>
    </citation>
    <scope>GENOME REANNOTATION</scope>
    <source>
        <strain evidence="4 5">cv. Jemalong A17</strain>
    </source>
</reference>
<dbReference type="PaxDb" id="3880-AES88726"/>
<feature type="domain" description="Nodulin homeobox N-terminal" evidence="2">
    <location>
        <begin position="919"/>
        <end position="976"/>
    </location>
</feature>